<evidence type="ECO:0000256" key="2">
    <source>
        <dbReference type="ARBA" id="ARBA00022617"/>
    </source>
</evidence>
<keyword evidence="2" id="KW-0349">Heme</keyword>
<evidence type="ECO:0000256" key="3">
    <source>
        <dbReference type="ARBA" id="ARBA00022723"/>
    </source>
</evidence>
<feature type="non-terminal residue" evidence="7">
    <location>
        <position position="71"/>
    </location>
</feature>
<evidence type="ECO:0000256" key="4">
    <source>
        <dbReference type="ARBA" id="ARBA00023002"/>
    </source>
</evidence>
<feature type="chain" id="PRO_5041470757" description="Cytochrome P450" evidence="6">
    <location>
        <begin position="20"/>
        <end position="71"/>
    </location>
</feature>
<sequence>RRRCPGILMGLTIVELALAELIHCFDCNAKSEVNVDEFFGLIVPKKFPICAHPSWRLSMNYNPVSNVSKDG</sequence>
<evidence type="ECO:0000256" key="5">
    <source>
        <dbReference type="ARBA" id="ARBA00023004"/>
    </source>
</evidence>
<keyword evidence="4" id="KW-0560">Oxidoreductase</keyword>
<keyword evidence="6" id="KW-0732">Signal</keyword>
<comment type="similarity">
    <text evidence="1">Belongs to the cytochrome P450 family.</text>
</comment>
<evidence type="ECO:0000313" key="8">
    <source>
        <dbReference type="Proteomes" id="UP000824469"/>
    </source>
</evidence>
<dbReference type="InterPro" id="IPR036396">
    <property type="entry name" value="Cyt_P450_sf"/>
</dbReference>
<dbReference type="GO" id="GO:0016705">
    <property type="term" value="F:oxidoreductase activity, acting on paired donors, with incorporation or reduction of molecular oxygen"/>
    <property type="evidence" value="ECO:0007669"/>
    <property type="project" value="InterPro"/>
</dbReference>
<gene>
    <name evidence="7" type="ORF">KI387_027518</name>
</gene>
<keyword evidence="5" id="KW-0408">Iron</keyword>
<comment type="caution">
    <text evidence="7">The sequence shown here is derived from an EMBL/GenBank/DDBJ whole genome shotgun (WGS) entry which is preliminary data.</text>
</comment>
<dbReference type="PANTHER" id="PTHR47944">
    <property type="entry name" value="CYTOCHROME P450 98A9"/>
    <property type="match status" value="1"/>
</dbReference>
<dbReference type="GO" id="GO:0004497">
    <property type="term" value="F:monooxygenase activity"/>
    <property type="evidence" value="ECO:0007669"/>
    <property type="project" value="InterPro"/>
</dbReference>
<dbReference type="SUPFAM" id="SSF48264">
    <property type="entry name" value="Cytochrome P450"/>
    <property type="match status" value="1"/>
</dbReference>
<keyword evidence="3" id="KW-0479">Metal-binding</keyword>
<evidence type="ECO:0000256" key="1">
    <source>
        <dbReference type="ARBA" id="ARBA00010617"/>
    </source>
</evidence>
<dbReference type="GO" id="GO:0005506">
    <property type="term" value="F:iron ion binding"/>
    <property type="evidence" value="ECO:0007669"/>
    <property type="project" value="InterPro"/>
</dbReference>
<keyword evidence="8" id="KW-1185">Reference proteome</keyword>
<dbReference type="OMA" id="FPICAHP"/>
<feature type="signal peptide" evidence="6">
    <location>
        <begin position="1"/>
        <end position="19"/>
    </location>
</feature>
<dbReference type="Proteomes" id="UP000824469">
    <property type="component" value="Unassembled WGS sequence"/>
</dbReference>
<name>A0AA38L1Y2_TAXCH</name>
<dbReference type="EMBL" id="JAHRHJ020000006">
    <property type="protein sequence ID" value="KAH9312483.1"/>
    <property type="molecule type" value="Genomic_DNA"/>
</dbReference>
<protein>
    <recommendedName>
        <fullName evidence="9">Cytochrome P450</fullName>
    </recommendedName>
</protein>
<dbReference type="PANTHER" id="PTHR47944:SF15">
    <property type="entry name" value="CYTOCHROME P450"/>
    <property type="match status" value="1"/>
</dbReference>
<reference evidence="7 8" key="1">
    <citation type="journal article" date="2021" name="Nat. Plants">
        <title>The Taxus genome provides insights into paclitaxel biosynthesis.</title>
        <authorList>
            <person name="Xiong X."/>
            <person name="Gou J."/>
            <person name="Liao Q."/>
            <person name="Li Y."/>
            <person name="Zhou Q."/>
            <person name="Bi G."/>
            <person name="Li C."/>
            <person name="Du R."/>
            <person name="Wang X."/>
            <person name="Sun T."/>
            <person name="Guo L."/>
            <person name="Liang H."/>
            <person name="Lu P."/>
            <person name="Wu Y."/>
            <person name="Zhang Z."/>
            <person name="Ro D.K."/>
            <person name="Shang Y."/>
            <person name="Huang S."/>
            <person name="Yan J."/>
        </authorList>
    </citation>
    <scope>NUCLEOTIDE SEQUENCE [LARGE SCALE GENOMIC DNA]</scope>
    <source>
        <strain evidence="7">Ta-2019</strain>
    </source>
</reference>
<evidence type="ECO:0000313" key="7">
    <source>
        <dbReference type="EMBL" id="KAH9312483.1"/>
    </source>
</evidence>
<accession>A0AA38L1Y2</accession>
<evidence type="ECO:0008006" key="9">
    <source>
        <dbReference type="Google" id="ProtNLM"/>
    </source>
</evidence>
<organism evidence="7 8">
    <name type="scientific">Taxus chinensis</name>
    <name type="common">Chinese yew</name>
    <name type="synonym">Taxus wallichiana var. chinensis</name>
    <dbReference type="NCBI Taxonomy" id="29808"/>
    <lineage>
        <taxon>Eukaryota</taxon>
        <taxon>Viridiplantae</taxon>
        <taxon>Streptophyta</taxon>
        <taxon>Embryophyta</taxon>
        <taxon>Tracheophyta</taxon>
        <taxon>Spermatophyta</taxon>
        <taxon>Pinopsida</taxon>
        <taxon>Pinidae</taxon>
        <taxon>Conifers II</taxon>
        <taxon>Cupressales</taxon>
        <taxon>Taxaceae</taxon>
        <taxon>Taxus</taxon>
    </lineage>
</organism>
<proteinExistence type="inferred from homology"/>
<evidence type="ECO:0000256" key="6">
    <source>
        <dbReference type="SAM" id="SignalP"/>
    </source>
</evidence>
<feature type="non-terminal residue" evidence="7">
    <location>
        <position position="1"/>
    </location>
</feature>
<dbReference type="AlphaFoldDB" id="A0AA38L1Y2"/>
<dbReference type="GO" id="GO:0020037">
    <property type="term" value="F:heme binding"/>
    <property type="evidence" value="ECO:0007669"/>
    <property type="project" value="InterPro"/>
</dbReference>